<feature type="transmembrane region" description="Helical" evidence="2">
    <location>
        <begin position="245"/>
        <end position="266"/>
    </location>
</feature>
<dbReference type="Proteomes" id="UP000546257">
    <property type="component" value="Unassembled WGS sequence"/>
</dbReference>
<name>A0A7J9SJ86_9EURY</name>
<evidence type="ECO:0000313" key="3">
    <source>
        <dbReference type="EMBL" id="MBB6645071.1"/>
    </source>
</evidence>
<keyword evidence="2" id="KW-0472">Membrane</keyword>
<keyword evidence="4" id="KW-1185">Reference proteome</keyword>
<evidence type="ECO:0000256" key="2">
    <source>
        <dbReference type="SAM" id="Phobius"/>
    </source>
</evidence>
<accession>A0A7J9SJ86</accession>
<feature type="compositionally biased region" description="Polar residues" evidence="1">
    <location>
        <begin position="548"/>
        <end position="558"/>
    </location>
</feature>
<protein>
    <submittedName>
        <fullName evidence="3">Uncharacterized protein</fullName>
    </submittedName>
</protein>
<comment type="caution">
    <text evidence="3">The sequence shown here is derived from an EMBL/GenBank/DDBJ whole genome shotgun (WGS) entry which is preliminary data.</text>
</comment>
<feature type="region of interest" description="Disordered" evidence="1">
    <location>
        <begin position="540"/>
        <end position="594"/>
    </location>
</feature>
<evidence type="ECO:0000256" key="1">
    <source>
        <dbReference type="SAM" id="MobiDB-lite"/>
    </source>
</evidence>
<feature type="transmembrane region" description="Helical" evidence="2">
    <location>
        <begin position="272"/>
        <end position="292"/>
    </location>
</feature>
<sequence length="594" mass="64491">MAISRSIIAALIVTTLLLSAGGFAAAQSANETATGSDAEYTIDELRQDGKHYSVPSARIVPAEERIFWLEHTPANQPWRDVTKANNGPKFDTGQTLKTNTLYLRTIRAQTDQESATVMIVSWDRETREVTRGNTTTTEPYAANVTVQEQQVTLGSGWAMGEVELPRHDETKRVTMWVNGHEDTARWTFTHRSVAFTQPIDVGSWSEFVLLATGFIIVPAVAFGAYGGRKVRSWIDRAGAPPGHGLGYYLGVTTVITLGIVFGAYYYAAEVIVTVPFVLGAYVGVVYIGYMLATHEGSTESQLFWKPHIDSVESFTSTRLPAVGSDSDQDSLSFSEDMPFGTMQSYRVLDEGQAGLSIVRNGWLAFLARLKGGRARIENADELRTRFSLWESPWSEVFIIDPDAEELLEYEPPGLRLKTPEVDSWTDLVWPAVLLIGAVVLAWRAAALYGPTVYAALIVAVPLAAWRFAVEGSDSHVHIEPAPAALRPVLASMLVMSVGNRDAHTLDEAEEFAWKALAAQEDVKVEQLRRGTETTVHQAFGAAADESVGENTNGVSSVTPDGAGLADVGDSEASGTMTNGAPAAHDSEEDDDATD</sequence>
<dbReference type="EMBL" id="JACKXD010000001">
    <property type="protein sequence ID" value="MBB6645071.1"/>
    <property type="molecule type" value="Genomic_DNA"/>
</dbReference>
<feature type="transmembrane region" description="Helical" evidence="2">
    <location>
        <begin position="207"/>
        <end position="225"/>
    </location>
</feature>
<dbReference type="RefSeq" id="WP_185191449.1">
    <property type="nucleotide sequence ID" value="NZ_JACKXD010000001.1"/>
</dbReference>
<evidence type="ECO:0000313" key="4">
    <source>
        <dbReference type="Proteomes" id="UP000546257"/>
    </source>
</evidence>
<feature type="transmembrane region" description="Helical" evidence="2">
    <location>
        <begin position="427"/>
        <end position="445"/>
    </location>
</feature>
<dbReference type="AlphaFoldDB" id="A0A7J9SJ86"/>
<keyword evidence="2" id="KW-0812">Transmembrane</keyword>
<organism evidence="3 4">
    <name type="scientific">Halobellus ruber</name>
    <dbReference type="NCBI Taxonomy" id="2761102"/>
    <lineage>
        <taxon>Archaea</taxon>
        <taxon>Methanobacteriati</taxon>
        <taxon>Methanobacteriota</taxon>
        <taxon>Stenosarchaea group</taxon>
        <taxon>Halobacteria</taxon>
        <taxon>Halobacteriales</taxon>
        <taxon>Haloferacaceae</taxon>
        <taxon>Halobellus</taxon>
    </lineage>
</organism>
<keyword evidence="2" id="KW-1133">Transmembrane helix</keyword>
<reference evidence="3 4" key="1">
    <citation type="submission" date="2020-08" db="EMBL/GenBank/DDBJ databases">
        <authorList>
            <person name="Seo M.-J."/>
        </authorList>
    </citation>
    <scope>NUCLEOTIDE SEQUENCE [LARGE SCALE GENOMIC DNA]</scope>
    <source>
        <strain evidence="3 4">MBLA0160</strain>
    </source>
</reference>
<gene>
    <name evidence="3" type="ORF">H5V44_01930</name>
</gene>
<proteinExistence type="predicted"/>
<feature type="transmembrane region" description="Helical" evidence="2">
    <location>
        <begin position="451"/>
        <end position="469"/>
    </location>
</feature>